<dbReference type="Proteomes" id="UP000011626">
    <property type="component" value="Unassembled WGS sequence"/>
</dbReference>
<proteinExistence type="predicted"/>
<keyword evidence="2" id="KW-1185">Reference proteome</keyword>
<dbReference type="EMBL" id="AOIU01000039">
    <property type="protein sequence ID" value="ELZ21567.1"/>
    <property type="molecule type" value="Genomic_DNA"/>
</dbReference>
<protein>
    <submittedName>
        <fullName evidence="1">Uncharacterized protein</fullName>
    </submittedName>
</protein>
<evidence type="ECO:0000313" key="1">
    <source>
        <dbReference type="EMBL" id="ELZ21567.1"/>
    </source>
</evidence>
<comment type="caution">
    <text evidence="1">The sequence shown here is derived from an EMBL/GenBank/DDBJ whole genome shotgun (WGS) entry which is preliminary data.</text>
</comment>
<reference evidence="1 2" key="1">
    <citation type="journal article" date="2014" name="PLoS Genet.">
        <title>Phylogenetically driven sequencing of extremely halophilic archaea reveals strategies for static and dynamic osmo-response.</title>
        <authorList>
            <person name="Becker E.A."/>
            <person name="Seitzer P.M."/>
            <person name="Tritt A."/>
            <person name="Larsen D."/>
            <person name="Krusor M."/>
            <person name="Yao A.I."/>
            <person name="Wu D."/>
            <person name="Madern D."/>
            <person name="Eisen J.A."/>
            <person name="Darling A.E."/>
            <person name="Facciotti M.T."/>
        </authorList>
    </citation>
    <scope>NUCLEOTIDE SEQUENCE [LARGE SCALE GENOMIC DNA]</scope>
    <source>
        <strain evidence="1 2">2-9-1</strain>
    </source>
</reference>
<dbReference type="AlphaFoldDB" id="M0CGU5"/>
<sequence length="81" mass="9491">MREQQTAEPVRFRDGFTRIRGTQFEAESGTRVRVGRQKLMHNFRGGYKPVGPEVPIFQGTERDAKYLYRVLDHWFGGETDE</sequence>
<organism evidence="1 2">
    <name type="scientific">Halosimplex carlsbadense 2-9-1</name>
    <dbReference type="NCBI Taxonomy" id="797114"/>
    <lineage>
        <taxon>Archaea</taxon>
        <taxon>Methanobacteriati</taxon>
        <taxon>Methanobacteriota</taxon>
        <taxon>Stenosarchaea group</taxon>
        <taxon>Halobacteria</taxon>
        <taxon>Halobacteriales</taxon>
        <taxon>Haloarculaceae</taxon>
        <taxon>Halosimplex</taxon>
    </lineage>
</organism>
<evidence type="ECO:0000313" key="2">
    <source>
        <dbReference type="Proteomes" id="UP000011626"/>
    </source>
</evidence>
<name>M0CGU5_9EURY</name>
<accession>M0CGU5</accession>
<gene>
    <name evidence="1" type="ORF">C475_18621</name>
</gene>
<dbReference type="RefSeq" id="WP_006885389.1">
    <property type="nucleotide sequence ID" value="NZ_AOIU01000039.1"/>
</dbReference>
<dbReference type="STRING" id="797114.C475_18621"/>